<feature type="chain" id="PRO_5015517080" evidence="1">
    <location>
        <begin position="19"/>
        <end position="172"/>
    </location>
</feature>
<dbReference type="AlphaFoldDB" id="A0A2S1LRK5"/>
<dbReference type="Proteomes" id="UP000244677">
    <property type="component" value="Chromosome"/>
</dbReference>
<dbReference type="RefSeq" id="WP_108737824.1">
    <property type="nucleotide sequence ID" value="NZ_CP020919.1"/>
</dbReference>
<dbReference type="OrthoDB" id="1346471at2"/>
<dbReference type="KEGG" id="fki:FK004_14150"/>
<name>A0A2S1LRK5_9FLAO</name>
<sequence length="172" mass="20114">MKKLFVLLLFFMPMVSQAQDYDFITPLHKSNAEKARTIADLIAGNARTKYVFNKVLTDPKTQQASFLYYPENVTEAQIKSKKATKLLRVDFWAKENPESPGEVVFRFKEATGSYMDLFPTWQRYFNMMADENNLPFDYNGKGLVDFTKKIEFRFQKADFSSEWKLTNRSTLP</sequence>
<gene>
    <name evidence="2" type="ORF">FK004_14150</name>
</gene>
<proteinExistence type="predicted"/>
<dbReference type="EMBL" id="CP020919">
    <property type="protein sequence ID" value="AWG26291.1"/>
    <property type="molecule type" value="Genomic_DNA"/>
</dbReference>
<keyword evidence="1" id="KW-0732">Signal</keyword>
<reference evidence="2 3" key="1">
    <citation type="submission" date="2017-04" db="EMBL/GenBank/DDBJ databases">
        <title>Complete genome sequence of Flavobacterium kingsejong AJ004.</title>
        <authorList>
            <person name="Lee P.C."/>
        </authorList>
    </citation>
    <scope>NUCLEOTIDE SEQUENCE [LARGE SCALE GENOMIC DNA]</scope>
    <source>
        <strain evidence="2 3">AJ004</strain>
    </source>
</reference>
<organism evidence="2 3">
    <name type="scientific">Flavobacterium kingsejongi</name>
    <dbReference type="NCBI Taxonomy" id="1678728"/>
    <lineage>
        <taxon>Bacteria</taxon>
        <taxon>Pseudomonadati</taxon>
        <taxon>Bacteroidota</taxon>
        <taxon>Flavobacteriia</taxon>
        <taxon>Flavobacteriales</taxon>
        <taxon>Flavobacteriaceae</taxon>
        <taxon>Flavobacterium</taxon>
    </lineage>
</organism>
<evidence type="ECO:0000313" key="3">
    <source>
        <dbReference type="Proteomes" id="UP000244677"/>
    </source>
</evidence>
<keyword evidence="3" id="KW-1185">Reference proteome</keyword>
<feature type="signal peptide" evidence="1">
    <location>
        <begin position="1"/>
        <end position="18"/>
    </location>
</feature>
<protein>
    <submittedName>
        <fullName evidence="2">Uncharacterized protein</fullName>
    </submittedName>
</protein>
<evidence type="ECO:0000313" key="2">
    <source>
        <dbReference type="EMBL" id="AWG26291.1"/>
    </source>
</evidence>
<evidence type="ECO:0000256" key="1">
    <source>
        <dbReference type="SAM" id="SignalP"/>
    </source>
</evidence>
<accession>A0A2S1LRK5</accession>